<evidence type="ECO:0000259" key="1">
    <source>
        <dbReference type="Pfam" id="PF06983"/>
    </source>
</evidence>
<dbReference type="RefSeq" id="WP_191718613.1">
    <property type="nucleotide sequence ID" value="NZ_JACSQP010000004.1"/>
</dbReference>
<dbReference type="PANTHER" id="PTHR33990">
    <property type="entry name" value="PROTEIN YJDN-RELATED"/>
    <property type="match status" value="1"/>
</dbReference>
<feature type="domain" description="PhnB-like" evidence="1">
    <location>
        <begin position="2"/>
        <end position="140"/>
    </location>
</feature>
<dbReference type="Pfam" id="PF06983">
    <property type="entry name" value="3-dmu-9_3-mt"/>
    <property type="match status" value="2"/>
</dbReference>
<organism evidence="2 3">
    <name type="scientific">Microbacterium pullorum</name>
    <dbReference type="NCBI Taxonomy" id="2762236"/>
    <lineage>
        <taxon>Bacteria</taxon>
        <taxon>Bacillati</taxon>
        <taxon>Actinomycetota</taxon>
        <taxon>Actinomycetes</taxon>
        <taxon>Micrococcales</taxon>
        <taxon>Microbacteriaceae</taxon>
        <taxon>Microbacterium</taxon>
    </lineage>
</organism>
<dbReference type="CDD" id="cd06588">
    <property type="entry name" value="PhnB_like"/>
    <property type="match status" value="2"/>
</dbReference>
<dbReference type="InterPro" id="IPR028973">
    <property type="entry name" value="PhnB-like"/>
</dbReference>
<dbReference type="InterPro" id="IPR029068">
    <property type="entry name" value="Glyas_Bleomycin-R_OHBP_Dase"/>
</dbReference>
<keyword evidence="3" id="KW-1185">Reference proteome</keyword>
<proteinExistence type="predicted"/>
<dbReference type="Gene3D" id="3.10.180.10">
    <property type="entry name" value="2,3-Dihydroxybiphenyl 1,2-Dioxygenase, domain 1"/>
    <property type="match status" value="1"/>
</dbReference>
<accession>A0ABR8S1Q5</accession>
<dbReference type="EMBL" id="JACSQP010000004">
    <property type="protein sequence ID" value="MBD7957406.1"/>
    <property type="molecule type" value="Genomic_DNA"/>
</dbReference>
<comment type="caution">
    <text evidence="2">The sequence shown here is derived from an EMBL/GenBank/DDBJ whole genome shotgun (WGS) entry which is preliminary data.</text>
</comment>
<name>A0ABR8S1Q5_9MICO</name>
<feature type="domain" description="PhnB-like" evidence="1">
    <location>
        <begin position="154"/>
        <end position="272"/>
    </location>
</feature>
<sequence length="300" mass="33271">MQKIVPNIWFNRNAAEAAAFYTAAFPGATSSVTARYPDEGLPGFQSEFAGAELAIDVEIDGYRLTLINAGPEFTPNPSVSFTLNFDPLLFHGHADAARSRLDAVWGSLVEGGTVMMELREYPHSPRYGWVQDRYGVSWQLSLGDSGGDPRPFLMPSLLFGGTAQNQARDAVEFYTSLFDRSRVGLMVEYTEQTGPATAGVVMFSDFQLEGQWFTAMDSAVVQDESFTCGVSLEVRCRDQGEIDRLWHALTAVPEAEQCGWLADRFGLSWQIVPENMGELMRHPGAYARMLEMRKLVIAEL</sequence>
<dbReference type="SUPFAM" id="SSF54593">
    <property type="entry name" value="Glyoxalase/Bleomycin resistance protein/Dihydroxybiphenyl dioxygenase"/>
    <property type="match status" value="2"/>
</dbReference>
<reference evidence="2 3" key="1">
    <citation type="submission" date="2020-08" db="EMBL/GenBank/DDBJ databases">
        <title>A Genomic Blueprint of the Chicken Gut Microbiome.</title>
        <authorList>
            <person name="Gilroy R."/>
            <person name="Ravi A."/>
            <person name="Getino M."/>
            <person name="Pursley I."/>
            <person name="Horton D.L."/>
            <person name="Alikhan N.-F."/>
            <person name="Baker D."/>
            <person name="Gharbi K."/>
            <person name="Hall N."/>
            <person name="Watson M."/>
            <person name="Adriaenssens E.M."/>
            <person name="Foster-Nyarko E."/>
            <person name="Jarju S."/>
            <person name="Secka A."/>
            <person name="Antonio M."/>
            <person name="Oren A."/>
            <person name="Chaudhuri R."/>
            <person name="La Ragione R.M."/>
            <person name="Hildebrand F."/>
            <person name="Pallen M.J."/>
        </authorList>
    </citation>
    <scope>NUCLEOTIDE SEQUENCE [LARGE SCALE GENOMIC DNA]</scope>
    <source>
        <strain evidence="2 3">Sa4CUA7</strain>
    </source>
</reference>
<dbReference type="Gene3D" id="3.30.720.110">
    <property type="match status" value="1"/>
</dbReference>
<dbReference type="Gene3D" id="3.30.720.100">
    <property type="match status" value="1"/>
</dbReference>
<evidence type="ECO:0000313" key="3">
    <source>
        <dbReference type="Proteomes" id="UP000648352"/>
    </source>
</evidence>
<gene>
    <name evidence="2" type="ORF">H9651_07125</name>
</gene>
<dbReference type="Proteomes" id="UP000648352">
    <property type="component" value="Unassembled WGS sequence"/>
</dbReference>
<protein>
    <submittedName>
        <fullName evidence="2">VOC family protein</fullName>
    </submittedName>
</protein>
<evidence type="ECO:0000313" key="2">
    <source>
        <dbReference type="EMBL" id="MBD7957406.1"/>
    </source>
</evidence>